<dbReference type="PANTHER" id="PTHR19981">
    <property type="entry name" value="TALIN"/>
    <property type="match status" value="1"/>
</dbReference>
<dbReference type="SMART" id="SM00307">
    <property type="entry name" value="ILWEQ"/>
    <property type="match status" value="1"/>
</dbReference>
<name>A0A8B9G4X7_9PSIT</name>
<dbReference type="InterPro" id="IPR002558">
    <property type="entry name" value="ILWEQ_dom"/>
</dbReference>
<dbReference type="Pfam" id="PF09141">
    <property type="entry name" value="Talin_middle"/>
    <property type="match status" value="1"/>
</dbReference>
<dbReference type="Gene3D" id="1.20.1420.10">
    <property type="entry name" value="Talin, central domain"/>
    <property type="match status" value="6"/>
</dbReference>
<dbReference type="InterPro" id="IPR057346">
    <property type="entry name" value="Talin1/2_VBS2"/>
</dbReference>
<protein>
    <submittedName>
        <fullName evidence="4">Talin 2</fullName>
    </submittedName>
</protein>
<comment type="subcellular location">
    <subcellularLocation>
        <location evidence="1">Cytoplasm</location>
    </subcellularLocation>
</comment>
<dbReference type="GO" id="GO:0005737">
    <property type="term" value="C:cytoplasm"/>
    <property type="evidence" value="ECO:0007669"/>
    <property type="project" value="UniProtKB-SubCell"/>
</dbReference>
<dbReference type="Gene3D" id="1.20.120.230">
    <property type="entry name" value="Alpha-catenin/vinculin-like"/>
    <property type="match status" value="4"/>
</dbReference>
<dbReference type="InterPro" id="IPR036723">
    <property type="entry name" value="Alpha-catenin/vinculin-like_sf"/>
</dbReference>
<keyword evidence="5" id="KW-1185">Reference proteome</keyword>
<dbReference type="FunFam" id="1.20.120.230:FF:000009">
    <property type="entry name" value="Talin 2"/>
    <property type="match status" value="1"/>
</dbReference>
<organism evidence="4 5">
    <name type="scientific">Amazona collaria</name>
    <name type="common">yellow-billed parrot</name>
    <dbReference type="NCBI Taxonomy" id="241587"/>
    <lineage>
        <taxon>Eukaryota</taxon>
        <taxon>Metazoa</taxon>
        <taxon>Chordata</taxon>
        <taxon>Craniata</taxon>
        <taxon>Vertebrata</taxon>
        <taxon>Euteleostomi</taxon>
        <taxon>Archelosauria</taxon>
        <taxon>Archosauria</taxon>
        <taxon>Dinosauria</taxon>
        <taxon>Saurischia</taxon>
        <taxon>Theropoda</taxon>
        <taxon>Coelurosauria</taxon>
        <taxon>Aves</taxon>
        <taxon>Neognathae</taxon>
        <taxon>Neoaves</taxon>
        <taxon>Telluraves</taxon>
        <taxon>Australaves</taxon>
        <taxon>Psittaciformes</taxon>
        <taxon>Psittacidae</taxon>
        <taxon>Amazona</taxon>
    </lineage>
</organism>
<dbReference type="Pfam" id="PF21865">
    <property type="entry name" value="TLN1-like_RS"/>
    <property type="match status" value="2"/>
</dbReference>
<dbReference type="GO" id="GO:0005178">
    <property type="term" value="F:integrin binding"/>
    <property type="evidence" value="ECO:0007669"/>
    <property type="project" value="TreeGrafter"/>
</dbReference>
<dbReference type="SUPFAM" id="SSF109885">
    <property type="entry name" value="I/LWEQ domain"/>
    <property type="match status" value="3"/>
</dbReference>
<dbReference type="InterPro" id="IPR035964">
    <property type="entry name" value="I/LWEQ_dom_sf"/>
</dbReference>
<dbReference type="Pfam" id="PF21896">
    <property type="entry name" value="Talin_IBS2B"/>
    <property type="match status" value="1"/>
</dbReference>
<dbReference type="InterPro" id="IPR049108">
    <property type="entry name" value="Talin_R4"/>
</dbReference>
<evidence type="ECO:0000313" key="4">
    <source>
        <dbReference type="Ensembl" id="ENSACOP00000019946.1"/>
    </source>
</evidence>
<dbReference type="PANTHER" id="PTHR19981:SF34">
    <property type="entry name" value="TALIN-2"/>
    <property type="match status" value="1"/>
</dbReference>
<dbReference type="InterPro" id="IPR054082">
    <property type="entry name" value="Talin_IBS2B"/>
</dbReference>
<keyword evidence="2" id="KW-0963">Cytoplasm</keyword>
<reference evidence="4" key="2">
    <citation type="submission" date="2025-09" db="UniProtKB">
        <authorList>
            <consortium name="Ensembl"/>
        </authorList>
    </citation>
    <scope>IDENTIFICATION</scope>
</reference>
<accession>A0A8B9G4X7</accession>
<dbReference type="Pfam" id="PF21692">
    <property type="entry name" value="Talin_R4"/>
    <property type="match status" value="1"/>
</dbReference>
<dbReference type="SUPFAM" id="SSF109880">
    <property type="entry name" value="A middle domain of Talin 1"/>
    <property type="match status" value="1"/>
</dbReference>
<dbReference type="GO" id="GO:0051015">
    <property type="term" value="F:actin filament binding"/>
    <property type="evidence" value="ECO:0007669"/>
    <property type="project" value="InterPro"/>
</dbReference>
<dbReference type="FunFam" id="1.20.120.230:FF:000003">
    <property type="entry name" value="Talin 2"/>
    <property type="match status" value="1"/>
</dbReference>
<evidence type="ECO:0000256" key="1">
    <source>
        <dbReference type="ARBA" id="ARBA00004496"/>
    </source>
</evidence>
<dbReference type="FunFam" id="1.20.120.230:FF:000004">
    <property type="entry name" value="Talin 2"/>
    <property type="match status" value="1"/>
</dbReference>
<dbReference type="Pfam" id="PF25177">
    <property type="entry name" value="Talin_VBS2"/>
    <property type="match status" value="1"/>
</dbReference>
<dbReference type="FunFam" id="1.20.1420.10:FF:000001">
    <property type="entry name" value="Talin 2"/>
    <property type="match status" value="1"/>
</dbReference>
<dbReference type="FunFam" id="1.20.1420.10:FF:000004">
    <property type="entry name" value="Talin 2"/>
    <property type="match status" value="1"/>
</dbReference>
<dbReference type="GO" id="GO:0030036">
    <property type="term" value="P:actin cytoskeleton organization"/>
    <property type="evidence" value="ECO:0007669"/>
    <property type="project" value="TreeGrafter"/>
</dbReference>
<dbReference type="GO" id="GO:0005925">
    <property type="term" value="C:focal adhesion"/>
    <property type="evidence" value="ECO:0007669"/>
    <property type="project" value="InterPro"/>
</dbReference>
<reference evidence="4" key="1">
    <citation type="submission" date="2025-08" db="UniProtKB">
        <authorList>
            <consortium name="Ensembl"/>
        </authorList>
    </citation>
    <scope>IDENTIFICATION</scope>
</reference>
<dbReference type="InterPro" id="IPR054060">
    <property type="entry name" value="TLN1-like_RS"/>
</dbReference>
<dbReference type="Proteomes" id="UP000694522">
    <property type="component" value="Unplaced"/>
</dbReference>
<sequence>ERTQIGLWHYELPTILQQQFNRTGKVEHGSVALPAVMRSGSSGPETFNIGIMPSPQQQVTIGQMHRGHMPPLTSAQQALMGTINSSMHAVQQAQADLNEVDNLPPLGQDMASRVWVQNKVDESKHEIHSQVDAITAGTASVVNLTAGDPVDTDYTAVGCAITTISSNLTEMSKGVKLLAALMDDEVGSGEDLLKAARTLASAVSDLLKAVQPTSGEPRQTVLTAAGSIGQASGELLRQIGENETDERFQDVLMSLAKAVANAAAMLVLKAKNVAQVAEDTVLQNRVIAAATQCALSTSQLVACAKVVSPTISSPVCQEQLIEAGKLVDRSVENCVRACQAATDDTELLKQVSAAASIVSQALNDLLQHVRQFASRGEPIGRYDQATDTIMCVTESIFSSMGDAGEMVRQARVLAQATSDLVNAMRSDAEAEIDMENSKKLLAAAKLLADSTARMVEAAKGAAANPENEDQQQRLREAAEGLRVATNAAAQNAIKKKIVNRLEIAAKQAAAAATQTIAASQNAAVSNKNTAAHQQLVQSCKNVADHIPQLVQGVRGSQAQSEDLSAQLALINSSQNFLQPGSKMVASAKAAVPTVTDQAAAMQLSQCAKNLATSLAELRTASQKAHEACGPMEIDSALNTVQTLKNELQDAKMAAVDGQLKPLPGETLEKCTQDLGSTSKAVGSSMAQLLTCAAQGNEHYTGVAARETAQALKTLAQAARGVAASTTDPVAAHAMLDSARDVMEGSAMLIQEAKQALAAPGDADSQQRLAQVAKAVSHSLNNCVNCLPGQKDVDVALKSIGESSKKLLVDSLPPSSKSFQEAQSELNQAAADLNQSAGEVVHATRGQSGELAAASGKFSDDFDEFLDAGIEMAGQAQTKEDQIQVIGNLKSISMASSKLLLAAKSLSVDPGAPNAKNLLAAAARAVTESINQLITLCTQQAPGQKECDNALRELETVKGMLDNPNEPVSDLSYFDCIEGVMENSKVLGESMAGISQNAKTGDLLASHTHDAITEAAQLMKEAVDDIMVTLNEAASEVGMVGGMVDSIAEAMSKLDEGTPPDPKGTFVDYQTTVVKYSKAIAVTAQEMMTKSVTNPEELGGLASQMTNDYGHLALQGRMAAATAEPEEIGFQIRTRVQELGHGCIFLVQKAGALQICPTDSYTKRELIECARAVTEKVSLVLSALQAGNKGTQACITAASAVSGIIADLDTTIMFATAGTLNAENNESFADHRENILKTAKALVEDTKLLVSGAASSQDKLAQAAQSSANTITQLAEVVKLGAASLGSDDPETQVVLINAIKDVAKALSDLIGATKGAASKPADDPSMYQLKGAAKVMVTNVTSLLKTVKAVEDEATRGTRALEATIEYIKQELTVFQSSEVPEKTSSPEESIRMTKGITMATAKAVAAGNSCRQEDVIATANLSRKAVADMLTACKVKIHLLA</sequence>
<evidence type="ECO:0000256" key="2">
    <source>
        <dbReference type="ARBA" id="ARBA00022490"/>
    </source>
</evidence>
<evidence type="ECO:0000259" key="3">
    <source>
        <dbReference type="SMART" id="SM00307"/>
    </source>
</evidence>
<dbReference type="InterPro" id="IPR036476">
    <property type="entry name" value="Talin_cent_sf"/>
</dbReference>
<proteinExistence type="predicted"/>
<feature type="domain" description="I/LWEQ" evidence="3">
    <location>
        <begin position="183"/>
        <end position="385"/>
    </location>
</feature>
<dbReference type="Ensembl" id="ENSACOT00000020665.1">
    <property type="protein sequence ID" value="ENSACOP00000019946.1"/>
    <property type="gene ID" value="ENSACOG00000013250.1"/>
</dbReference>
<dbReference type="SUPFAM" id="SSF47220">
    <property type="entry name" value="alpha-catenin/vinculin-like"/>
    <property type="match status" value="4"/>
</dbReference>
<dbReference type="GO" id="GO:0005886">
    <property type="term" value="C:plasma membrane"/>
    <property type="evidence" value="ECO:0007669"/>
    <property type="project" value="TreeGrafter"/>
</dbReference>
<dbReference type="InterPro" id="IPR015009">
    <property type="entry name" value="Vinculin-bd_dom"/>
</dbReference>
<dbReference type="Pfam" id="PF01608">
    <property type="entry name" value="I_LWEQ"/>
    <property type="match status" value="1"/>
</dbReference>
<dbReference type="GO" id="GO:0001726">
    <property type="term" value="C:ruffle"/>
    <property type="evidence" value="ECO:0007669"/>
    <property type="project" value="InterPro"/>
</dbReference>
<dbReference type="InterPro" id="IPR015224">
    <property type="entry name" value="Talin_cent"/>
</dbReference>
<dbReference type="FunFam" id="1.20.1420.10:FF:000002">
    <property type="entry name" value="Talin 2"/>
    <property type="match status" value="1"/>
</dbReference>
<dbReference type="FunFam" id="1.20.1420.10:FF:000006">
    <property type="entry name" value="Talin 2"/>
    <property type="match status" value="1"/>
</dbReference>
<dbReference type="FunFam" id="1.20.120.230:FF:000005">
    <property type="entry name" value="Talin 1"/>
    <property type="match status" value="1"/>
</dbReference>
<dbReference type="Pfam" id="PF08913">
    <property type="entry name" value="VBS"/>
    <property type="match status" value="1"/>
</dbReference>
<evidence type="ECO:0000313" key="5">
    <source>
        <dbReference type="Proteomes" id="UP000694522"/>
    </source>
</evidence>
<dbReference type="GO" id="GO:0005200">
    <property type="term" value="F:structural constituent of cytoskeleton"/>
    <property type="evidence" value="ECO:0007669"/>
    <property type="project" value="InterPro"/>
</dbReference>
<dbReference type="GO" id="GO:0098609">
    <property type="term" value="P:cell-cell adhesion"/>
    <property type="evidence" value="ECO:0007669"/>
    <property type="project" value="TreeGrafter"/>
</dbReference>